<evidence type="ECO:0000256" key="2">
    <source>
        <dbReference type="ARBA" id="ARBA00022692"/>
    </source>
</evidence>
<evidence type="ECO:0000256" key="3">
    <source>
        <dbReference type="ARBA" id="ARBA00022989"/>
    </source>
</evidence>
<proteinExistence type="predicted"/>
<name>A0AAN9TFY5_9HEMI</name>
<feature type="transmembrane region" description="Helical" evidence="5">
    <location>
        <begin position="255"/>
        <end position="271"/>
    </location>
</feature>
<feature type="transmembrane region" description="Helical" evidence="5">
    <location>
        <begin position="72"/>
        <end position="91"/>
    </location>
</feature>
<gene>
    <name evidence="6" type="ORF">V9T40_014001</name>
</gene>
<feature type="transmembrane region" description="Helical" evidence="5">
    <location>
        <begin position="12"/>
        <end position="29"/>
    </location>
</feature>
<dbReference type="SUPFAM" id="SSF103473">
    <property type="entry name" value="MFS general substrate transporter"/>
    <property type="match status" value="1"/>
</dbReference>
<dbReference type="PANTHER" id="PTHR23507">
    <property type="entry name" value="ZGC:174356"/>
    <property type="match status" value="1"/>
</dbReference>
<keyword evidence="4 5" id="KW-0472">Membrane</keyword>
<keyword evidence="2 5" id="KW-0812">Transmembrane</keyword>
<dbReference type="EMBL" id="JBBCAQ010000033">
    <property type="protein sequence ID" value="KAK7582556.1"/>
    <property type="molecule type" value="Genomic_DNA"/>
</dbReference>
<dbReference type="InterPro" id="IPR036259">
    <property type="entry name" value="MFS_trans_sf"/>
</dbReference>
<sequence length="336" mass="38231">MYLQVSGLFSKNSYVEISLFFFMFAYNLMDLVDTNMYLQKACRVNTTSESDLSIPCDEKLGISYVATVNSTYRFSMFIGSILLTIFVSSWSDGAGKNRKQIMIYIYCGHILQLISQCLQAYFWKWPPIFAVMSEVLGQTIFLGNIGYRAFSTLIMCDMTSHEDRTARLMVLHAIDFSTVPISAGISGILMAQIGFFWTYGICIAVSIVGFMFAFFMTDVSKQKEEKASIWSVISLHRIIASFKLVFGKKTLKQRMLMPVLFLITLLGYFAYKGKIENICQVDIKIYDSEDARLLMSILEMSLVSMGGYILKLLGHHLFYNRKVEDELLAWAAGEEV</sequence>
<comment type="subcellular location">
    <subcellularLocation>
        <location evidence="1">Membrane</location>
        <topology evidence="1">Multi-pass membrane protein</topology>
    </subcellularLocation>
</comment>
<reference evidence="6 7" key="1">
    <citation type="submission" date="2024-03" db="EMBL/GenBank/DDBJ databases">
        <title>Adaptation during the transition from Ophiocordyceps entomopathogen to insect associate is accompanied by gene loss and intensified selection.</title>
        <authorList>
            <person name="Ward C.M."/>
            <person name="Onetto C.A."/>
            <person name="Borneman A.R."/>
        </authorList>
    </citation>
    <scope>NUCLEOTIDE SEQUENCE [LARGE SCALE GENOMIC DNA]</scope>
    <source>
        <strain evidence="6">AWRI1</strain>
        <tissue evidence="6">Single Adult Female</tissue>
    </source>
</reference>
<dbReference type="GO" id="GO:0016020">
    <property type="term" value="C:membrane"/>
    <property type="evidence" value="ECO:0007669"/>
    <property type="project" value="UniProtKB-SubCell"/>
</dbReference>
<feature type="transmembrane region" description="Helical" evidence="5">
    <location>
        <begin position="103"/>
        <end position="122"/>
    </location>
</feature>
<evidence type="ECO:0000256" key="5">
    <source>
        <dbReference type="SAM" id="Phobius"/>
    </source>
</evidence>
<dbReference type="PANTHER" id="PTHR23507:SF1">
    <property type="entry name" value="FI18259P1-RELATED"/>
    <property type="match status" value="1"/>
</dbReference>
<dbReference type="AlphaFoldDB" id="A0AAN9TFY5"/>
<evidence type="ECO:0000313" key="7">
    <source>
        <dbReference type="Proteomes" id="UP001367676"/>
    </source>
</evidence>
<feature type="transmembrane region" description="Helical" evidence="5">
    <location>
        <begin position="196"/>
        <end position="216"/>
    </location>
</feature>
<dbReference type="Gene3D" id="1.20.1250.20">
    <property type="entry name" value="MFS general substrate transporter like domains"/>
    <property type="match status" value="1"/>
</dbReference>
<evidence type="ECO:0000256" key="1">
    <source>
        <dbReference type="ARBA" id="ARBA00004141"/>
    </source>
</evidence>
<accession>A0AAN9TFY5</accession>
<organism evidence="6 7">
    <name type="scientific">Parthenolecanium corni</name>
    <dbReference type="NCBI Taxonomy" id="536013"/>
    <lineage>
        <taxon>Eukaryota</taxon>
        <taxon>Metazoa</taxon>
        <taxon>Ecdysozoa</taxon>
        <taxon>Arthropoda</taxon>
        <taxon>Hexapoda</taxon>
        <taxon>Insecta</taxon>
        <taxon>Pterygota</taxon>
        <taxon>Neoptera</taxon>
        <taxon>Paraneoptera</taxon>
        <taxon>Hemiptera</taxon>
        <taxon>Sternorrhyncha</taxon>
        <taxon>Coccoidea</taxon>
        <taxon>Coccidae</taxon>
        <taxon>Parthenolecanium</taxon>
    </lineage>
</organism>
<protein>
    <submittedName>
        <fullName evidence="6">Uncharacterized protein</fullName>
    </submittedName>
</protein>
<evidence type="ECO:0000256" key="4">
    <source>
        <dbReference type="ARBA" id="ARBA00023136"/>
    </source>
</evidence>
<dbReference type="Proteomes" id="UP001367676">
    <property type="component" value="Unassembled WGS sequence"/>
</dbReference>
<evidence type="ECO:0000313" key="6">
    <source>
        <dbReference type="EMBL" id="KAK7582556.1"/>
    </source>
</evidence>
<keyword evidence="7" id="KW-1185">Reference proteome</keyword>
<feature type="transmembrane region" description="Helical" evidence="5">
    <location>
        <begin position="128"/>
        <end position="147"/>
    </location>
</feature>
<feature type="transmembrane region" description="Helical" evidence="5">
    <location>
        <begin position="291"/>
        <end position="313"/>
    </location>
</feature>
<dbReference type="GO" id="GO:0022857">
    <property type="term" value="F:transmembrane transporter activity"/>
    <property type="evidence" value="ECO:0007669"/>
    <property type="project" value="TreeGrafter"/>
</dbReference>
<keyword evidence="3 5" id="KW-1133">Transmembrane helix</keyword>
<comment type="caution">
    <text evidence="6">The sequence shown here is derived from an EMBL/GenBank/DDBJ whole genome shotgun (WGS) entry which is preliminary data.</text>
</comment>
<feature type="transmembrane region" description="Helical" evidence="5">
    <location>
        <begin position="168"/>
        <end position="190"/>
    </location>
</feature>